<keyword evidence="5" id="KW-0811">Translocation</keyword>
<evidence type="ECO:0000256" key="1">
    <source>
        <dbReference type="ARBA" id="ARBA00004259"/>
    </source>
</evidence>
<dbReference type="EMBL" id="KZ992558">
    <property type="protein sequence ID" value="RKP08916.1"/>
    <property type="molecule type" value="Genomic_DNA"/>
</dbReference>
<dbReference type="PANTHER" id="PTHR13405:SF11">
    <property type="entry name" value="NUCLEAR PORE COMPLEX PROTEIN NUP133"/>
    <property type="match status" value="1"/>
</dbReference>
<comment type="subcellular location">
    <subcellularLocation>
        <location evidence="1">Nucleus envelope</location>
    </subcellularLocation>
</comment>
<evidence type="ECO:0000256" key="4">
    <source>
        <dbReference type="ARBA" id="ARBA00022927"/>
    </source>
</evidence>
<accession>A0A4P9XS33</accession>
<dbReference type="Pfam" id="PF03177">
    <property type="entry name" value="Nucleoporin_C"/>
    <property type="match status" value="1"/>
</dbReference>
<dbReference type="STRING" id="78915.A0A4P9XS33"/>
<evidence type="ECO:0000256" key="6">
    <source>
        <dbReference type="ARBA" id="ARBA00023242"/>
    </source>
</evidence>
<gene>
    <name evidence="8" type="ORF">THASP1DRAFT_29282</name>
</gene>
<dbReference type="PANTHER" id="PTHR13405">
    <property type="entry name" value="NUCLEAR PORE COMPLEX PROTEIN NUP133"/>
    <property type="match status" value="1"/>
</dbReference>
<evidence type="ECO:0000256" key="2">
    <source>
        <dbReference type="ARBA" id="ARBA00022448"/>
    </source>
</evidence>
<evidence type="ECO:0000313" key="8">
    <source>
        <dbReference type="EMBL" id="RKP08916.1"/>
    </source>
</evidence>
<proteinExistence type="predicted"/>
<reference evidence="9" key="1">
    <citation type="journal article" date="2018" name="Nat. Microbiol.">
        <title>Leveraging single-cell genomics to expand the fungal tree of life.</title>
        <authorList>
            <person name="Ahrendt S.R."/>
            <person name="Quandt C.A."/>
            <person name="Ciobanu D."/>
            <person name="Clum A."/>
            <person name="Salamov A."/>
            <person name="Andreopoulos B."/>
            <person name="Cheng J.F."/>
            <person name="Woyke T."/>
            <person name="Pelin A."/>
            <person name="Henrissat B."/>
            <person name="Reynolds N.K."/>
            <person name="Benny G.L."/>
            <person name="Smith M.E."/>
            <person name="James T.Y."/>
            <person name="Grigoriev I.V."/>
        </authorList>
    </citation>
    <scope>NUCLEOTIDE SEQUENCE [LARGE SCALE GENOMIC DNA]</scope>
    <source>
        <strain evidence="9">RSA 1356</strain>
    </source>
</reference>
<evidence type="ECO:0000256" key="5">
    <source>
        <dbReference type="ARBA" id="ARBA00023010"/>
    </source>
</evidence>
<organism evidence="8 9">
    <name type="scientific">Thamnocephalis sphaerospora</name>
    <dbReference type="NCBI Taxonomy" id="78915"/>
    <lineage>
        <taxon>Eukaryota</taxon>
        <taxon>Fungi</taxon>
        <taxon>Fungi incertae sedis</taxon>
        <taxon>Zoopagomycota</taxon>
        <taxon>Zoopagomycotina</taxon>
        <taxon>Zoopagomycetes</taxon>
        <taxon>Zoopagales</taxon>
        <taxon>Sigmoideomycetaceae</taxon>
        <taxon>Thamnocephalis</taxon>
    </lineage>
</organism>
<dbReference type="Gene3D" id="1.20.58.1380">
    <property type="match status" value="1"/>
</dbReference>
<dbReference type="Proteomes" id="UP000271241">
    <property type="component" value="Unassembled WGS sequence"/>
</dbReference>
<dbReference type="GO" id="GO:0000972">
    <property type="term" value="P:transcription-dependent tethering of RNA polymerase II gene DNA at nuclear periphery"/>
    <property type="evidence" value="ECO:0007669"/>
    <property type="project" value="TreeGrafter"/>
</dbReference>
<dbReference type="GO" id="GO:0006606">
    <property type="term" value="P:protein import into nucleus"/>
    <property type="evidence" value="ECO:0007669"/>
    <property type="project" value="TreeGrafter"/>
</dbReference>
<dbReference type="InterPro" id="IPR007187">
    <property type="entry name" value="Nucleoporin_Nup133/Nup155_C"/>
</dbReference>
<dbReference type="GO" id="GO:0016973">
    <property type="term" value="P:poly(A)+ mRNA export from nucleus"/>
    <property type="evidence" value="ECO:0007669"/>
    <property type="project" value="TreeGrafter"/>
</dbReference>
<dbReference type="AlphaFoldDB" id="A0A4P9XS33"/>
<sequence>MPQTAEHSISVLEANRIVLMILEASDRARKEHSRAYNLVAEPRIEAWSETADVLGFGRDIAELAETSVATTMPADATGAELAKQPTRLAQALLQQLCDLVNLFFRVANQRMHLLASLPQGERDFAALQERYFDARPCVIKPLVEFGRLNAAILVAERYRDFKTLVELVFTHTTDAKERIPGYMSAFGEPFAFELFSHYIRTDDRRTLLEMEDRYSELLQRFLGQGGHDDIAWIHDLRLRLFGDASAKILLSASQNDDISWQKTMLSIGKLAYMATLRPFQLSDDAAQIEIAKFDEQLDTVAMQEHLVSQCRQLLEEGGEIASSVAEQVAFLMQKLATRIADKPAFSKNMRDWLGKLLQGIPLPADDLAEYITLKDYTDDELDDYGRALVILVMNADQLPEARFNAALRTVWRRVILHDNWAKIEAKMSKSSDEQMAERLRQTALHHVFVIADGEGIFDNDRAMLLRPREVYFSVAQEELALRFSGANQEQVDALWLDYSAENEQLENVFNTCHFDAFYQEVARLAEVEDAVAAAEAADSSPTELQRDMFMPVLETTGADIVEVDTAESAHADEYDNEDPSMRVDEESVMFIGTATDATSAASEVEVIQLDDTTDEDIAAGMSDVEETMSVGSSA</sequence>
<keyword evidence="9" id="KW-1185">Reference proteome</keyword>
<name>A0A4P9XS33_9FUNG</name>
<keyword evidence="3" id="KW-0509">mRNA transport</keyword>
<feature type="domain" description="Nucleoporin Nup133/Nup155-like C-terminal" evidence="7">
    <location>
        <begin position="127"/>
        <end position="448"/>
    </location>
</feature>
<dbReference type="GO" id="GO:0031080">
    <property type="term" value="C:nuclear pore outer ring"/>
    <property type="evidence" value="ECO:0007669"/>
    <property type="project" value="TreeGrafter"/>
</dbReference>
<evidence type="ECO:0000256" key="3">
    <source>
        <dbReference type="ARBA" id="ARBA00022816"/>
    </source>
</evidence>
<dbReference type="GO" id="GO:0017056">
    <property type="term" value="F:structural constituent of nuclear pore"/>
    <property type="evidence" value="ECO:0007669"/>
    <property type="project" value="InterPro"/>
</dbReference>
<dbReference type="InterPro" id="IPR037624">
    <property type="entry name" value="Nup133-like"/>
</dbReference>
<evidence type="ECO:0000313" key="9">
    <source>
        <dbReference type="Proteomes" id="UP000271241"/>
    </source>
</evidence>
<keyword evidence="2" id="KW-0813">Transport</keyword>
<keyword evidence="4" id="KW-0653">Protein transport</keyword>
<dbReference type="OrthoDB" id="103454at2759"/>
<evidence type="ECO:0000259" key="7">
    <source>
        <dbReference type="Pfam" id="PF03177"/>
    </source>
</evidence>
<protein>
    <submittedName>
        <fullName evidence="8">Non-repetitive/WGA-negative nucleoporin C-terminal-domain-containing protein</fullName>
    </submittedName>
</protein>
<keyword evidence="6" id="KW-0539">Nucleus</keyword>